<dbReference type="GO" id="GO:0046872">
    <property type="term" value="F:metal ion binding"/>
    <property type="evidence" value="ECO:0007669"/>
    <property type="project" value="InterPro"/>
</dbReference>
<dbReference type="OrthoDB" id="5185819at2"/>
<gene>
    <name evidence="2" type="ordered locus">Snas_0059</name>
</gene>
<dbReference type="SUPFAM" id="SSF109854">
    <property type="entry name" value="DinB/YfiT-like putative metalloenzymes"/>
    <property type="match status" value="1"/>
</dbReference>
<dbReference type="KEGG" id="sna:Snas_0059"/>
<dbReference type="NCBIfam" id="TIGR03083">
    <property type="entry name" value="maleylpyruvate isomerase family mycothiol-dependent enzyme"/>
    <property type="match status" value="1"/>
</dbReference>
<dbReference type="eggNOG" id="COG1576">
    <property type="taxonomic scope" value="Bacteria"/>
</dbReference>
<dbReference type="Gene3D" id="1.20.120.450">
    <property type="entry name" value="dinb family like domain"/>
    <property type="match status" value="1"/>
</dbReference>
<evidence type="ECO:0000313" key="3">
    <source>
        <dbReference type="Proteomes" id="UP000000844"/>
    </source>
</evidence>
<dbReference type="STRING" id="446470.Snas_0059"/>
<dbReference type="RefSeq" id="WP_013015352.1">
    <property type="nucleotide sequence ID" value="NC_013947.1"/>
</dbReference>
<evidence type="ECO:0000313" key="2">
    <source>
        <dbReference type="EMBL" id="ADD39781.1"/>
    </source>
</evidence>
<dbReference type="Pfam" id="PF11716">
    <property type="entry name" value="MDMPI_N"/>
    <property type="match status" value="1"/>
</dbReference>
<dbReference type="Proteomes" id="UP000000844">
    <property type="component" value="Chromosome"/>
</dbReference>
<dbReference type="InterPro" id="IPR017517">
    <property type="entry name" value="Maleyloyr_isom"/>
</dbReference>
<sequence length="192" mass="21618">MDHRQQYRQAQLDLVDIVRNLKDEDLDAPTTCSGWTVRDILKHVTQNAYSTAAKLRDEEYDPETDERLGNDLREEFPLASDAAWEYNKQDKVLEQKIQFAGTEQPGWVALAFQFADILVHQWDISHSLSRPITLRPDAVADATTIAGMIPDGDEFRGPGKPFGRIVATDSDDPQDKLLAITGRDPRWTPAAA</sequence>
<dbReference type="EMBL" id="CP001778">
    <property type="protein sequence ID" value="ADD39781.1"/>
    <property type="molecule type" value="Genomic_DNA"/>
</dbReference>
<accession>D3Q0B7</accession>
<dbReference type="InterPro" id="IPR024344">
    <property type="entry name" value="MDMPI_metal-binding"/>
</dbReference>
<dbReference type="InterPro" id="IPR034660">
    <property type="entry name" value="DinB/YfiT-like"/>
</dbReference>
<feature type="domain" description="Mycothiol-dependent maleylpyruvate isomerase metal-binding" evidence="1">
    <location>
        <begin position="8"/>
        <end position="124"/>
    </location>
</feature>
<protein>
    <recommendedName>
        <fullName evidence="1">Mycothiol-dependent maleylpyruvate isomerase metal-binding domain-containing protein</fullName>
    </recommendedName>
</protein>
<keyword evidence="3" id="KW-1185">Reference proteome</keyword>
<name>D3Q0B7_STANL</name>
<dbReference type="NCBIfam" id="TIGR03086">
    <property type="entry name" value="TIGR03086 family metal-binding protein"/>
    <property type="match status" value="1"/>
</dbReference>
<dbReference type="AlphaFoldDB" id="D3Q0B7"/>
<dbReference type="HOGENOM" id="CLU_051661_2_1_11"/>
<organism evidence="2 3">
    <name type="scientific">Stackebrandtia nassauensis (strain DSM 44728 / CIP 108903 / NRRL B-16338 / NBRC 102104 / LLR-40K-21)</name>
    <dbReference type="NCBI Taxonomy" id="446470"/>
    <lineage>
        <taxon>Bacteria</taxon>
        <taxon>Bacillati</taxon>
        <taxon>Actinomycetota</taxon>
        <taxon>Actinomycetes</taxon>
        <taxon>Glycomycetales</taxon>
        <taxon>Glycomycetaceae</taxon>
        <taxon>Stackebrandtia</taxon>
    </lineage>
</organism>
<evidence type="ECO:0000259" key="1">
    <source>
        <dbReference type="Pfam" id="PF11716"/>
    </source>
</evidence>
<dbReference type="InterPro" id="IPR017520">
    <property type="entry name" value="CHP03086"/>
</dbReference>
<reference evidence="2 3" key="1">
    <citation type="journal article" date="2009" name="Stand. Genomic Sci.">
        <title>Complete genome sequence of Stackebrandtia nassauensis type strain (LLR-40K-21).</title>
        <authorList>
            <person name="Munk C."/>
            <person name="Lapidus A."/>
            <person name="Copeland A."/>
            <person name="Jando M."/>
            <person name="Mayilraj S."/>
            <person name="Glavina Del Rio T."/>
            <person name="Nolan M."/>
            <person name="Chen F."/>
            <person name="Lucas S."/>
            <person name="Tice H."/>
            <person name="Cheng J.F."/>
            <person name="Han C."/>
            <person name="Detter J.C."/>
            <person name="Bruce D."/>
            <person name="Goodwin L."/>
            <person name="Chain P."/>
            <person name="Pitluck S."/>
            <person name="Goker M."/>
            <person name="Ovchinikova G."/>
            <person name="Pati A."/>
            <person name="Ivanova N."/>
            <person name="Mavromatis K."/>
            <person name="Chen A."/>
            <person name="Palaniappan K."/>
            <person name="Land M."/>
            <person name="Hauser L."/>
            <person name="Chang Y.J."/>
            <person name="Jeffries C.D."/>
            <person name="Bristow J."/>
            <person name="Eisen J.A."/>
            <person name="Markowitz V."/>
            <person name="Hugenholtz P."/>
            <person name="Kyrpides N.C."/>
            <person name="Klenk H.P."/>
        </authorList>
    </citation>
    <scope>NUCLEOTIDE SEQUENCE [LARGE SCALE GENOMIC DNA]</scope>
    <source>
        <strain evidence="3">DSM 44728 / CIP 108903 / NRRL B-16338 / NBRC 102104 / LLR-40K-21</strain>
    </source>
</reference>
<proteinExistence type="predicted"/>